<proteinExistence type="predicted"/>
<evidence type="ECO:0000313" key="2">
    <source>
        <dbReference type="Proteomes" id="UP000018888"/>
    </source>
</evidence>
<feature type="non-terminal residue" evidence="1">
    <location>
        <position position="57"/>
    </location>
</feature>
<name>A0A2P4PAV5_RHIID</name>
<keyword evidence="2" id="KW-1185">Reference proteome</keyword>
<sequence>MKAVFNKEFTLDSYEELQLCLKEEFLILPKVFASFVNLPNIHINMHLLMHAKTFGTL</sequence>
<evidence type="ECO:0000313" key="1">
    <source>
        <dbReference type="EMBL" id="POG62529.1"/>
    </source>
</evidence>
<comment type="caution">
    <text evidence="1">The sequence shown here is derived from an EMBL/GenBank/DDBJ whole genome shotgun (WGS) entry which is preliminary data.</text>
</comment>
<dbReference type="AlphaFoldDB" id="A0A2P4PAV5"/>
<accession>A0A2P4PAV5</accession>
<reference evidence="1 2" key="1">
    <citation type="journal article" date="2013" name="Proc. Natl. Acad. Sci. U.S.A.">
        <title>Genome of an arbuscular mycorrhizal fungus provides insight into the oldest plant symbiosis.</title>
        <authorList>
            <person name="Tisserant E."/>
            <person name="Malbreil M."/>
            <person name="Kuo A."/>
            <person name="Kohler A."/>
            <person name="Symeonidi A."/>
            <person name="Balestrini R."/>
            <person name="Charron P."/>
            <person name="Duensing N."/>
            <person name="Frei Dit Frey N."/>
            <person name="Gianinazzi-Pearson V."/>
            <person name="Gilbert L.B."/>
            <person name="Handa Y."/>
            <person name="Herr J.R."/>
            <person name="Hijri M."/>
            <person name="Koul R."/>
            <person name="Kawaguchi M."/>
            <person name="Krajinski F."/>
            <person name="Lammers P.J."/>
            <person name="Masclaux F.G."/>
            <person name="Murat C."/>
            <person name="Morin E."/>
            <person name="Ndikumana S."/>
            <person name="Pagni M."/>
            <person name="Petitpierre D."/>
            <person name="Requena N."/>
            <person name="Rosikiewicz P."/>
            <person name="Riley R."/>
            <person name="Saito K."/>
            <person name="San Clemente H."/>
            <person name="Shapiro H."/>
            <person name="van Tuinen D."/>
            <person name="Becard G."/>
            <person name="Bonfante P."/>
            <person name="Paszkowski U."/>
            <person name="Shachar-Hill Y.Y."/>
            <person name="Tuskan G.A."/>
            <person name="Young P.W."/>
            <person name="Sanders I.R."/>
            <person name="Henrissat B."/>
            <person name="Rensing S.A."/>
            <person name="Grigoriev I.V."/>
            <person name="Corradi N."/>
            <person name="Roux C."/>
            <person name="Martin F."/>
        </authorList>
    </citation>
    <scope>NUCLEOTIDE SEQUENCE [LARGE SCALE GENOMIC DNA]</scope>
    <source>
        <strain evidence="1 2">DAOM 197198</strain>
    </source>
</reference>
<protein>
    <submittedName>
        <fullName evidence="1">Uncharacterized protein</fullName>
    </submittedName>
</protein>
<gene>
    <name evidence="1" type="ORF">GLOIN_2v1882822</name>
</gene>
<dbReference type="Proteomes" id="UP000018888">
    <property type="component" value="Unassembled WGS sequence"/>
</dbReference>
<organism evidence="1 2">
    <name type="scientific">Rhizophagus irregularis (strain DAOM 181602 / DAOM 197198 / MUCL 43194)</name>
    <name type="common">Arbuscular mycorrhizal fungus</name>
    <name type="synonym">Glomus intraradices</name>
    <dbReference type="NCBI Taxonomy" id="747089"/>
    <lineage>
        <taxon>Eukaryota</taxon>
        <taxon>Fungi</taxon>
        <taxon>Fungi incertae sedis</taxon>
        <taxon>Mucoromycota</taxon>
        <taxon>Glomeromycotina</taxon>
        <taxon>Glomeromycetes</taxon>
        <taxon>Glomerales</taxon>
        <taxon>Glomeraceae</taxon>
        <taxon>Rhizophagus</taxon>
    </lineage>
</organism>
<reference evidence="1 2" key="2">
    <citation type="journal article" date="2018" name="New Phytol.">
        <title>High intraspecific genome diversity in the model arbuscular mycorrhizal symbiont Rhizophagus irregularis.</title>
        <authorList>
            <person name="Chen E.C.H."/>
            <person name="Morin E."/>
            <person name="Beaudet D."/>
            <person name="Noel J."/>
            <person name="Yildirir G."/>
            <person name="Ndikumana S."/>
            <person name="Charron P."/>
            <person name="St-Onge C."/>
            <person name="Giorgi J."/>
            <person name="Kruger M."/>
            <person name="Marton T."/>
            <person name="Ropars J."/>
            <person name="Grigoriev I.V."/>
            <person name="Hainaut M."/>
            <person name="Henrissat B."/>
            <person name="Roux C."/>
            <person name="Martin F."/>
            <person name="Corradi N."/>
        </authorList>
    </citation>
    <scope>NUCLEOTIDE SEQUENCE [LARGE SCALE GENOMIC DNA]</scope>
    <source>
        <strain evidence="1 2">DAOM 197198</strain>
    </source>
</reference>
<dbReference type="EMBL" id="AUPC02000297">
    <property type="protein sequence ID" value="POG62529.1"/>
    <property type="molecule type" value="Genomic_DNA"/>
</dbReference>